<dbReference type="Proteomes" id="UP000694892">
    <property type="component" value="Chromosome 7L"/>
</dbReference>
<dbReference type="EMBL" id="CM004478">
    <property type="protein sequence ID" value="OCT71470.1"/>
    <property type="molecule type" value="Genomic_DNA"/>
</dbReference>
<protein>
    <recommendedName>
        <fullName evidence="1">Cyclic nucleotide-binding domain-containing protein</fullName>
    </recommendedName>
</protein>
<dbReference type="InterPro" id="IPR014710">
    <property type="entry name" value="RmlC-like_jellyroll"/>
</dbReference>
<evidence type="ECO:0000259" key="1">
    <source>
        <dbReference type="PROSITE" id="PS50042"/>
    </source>
</evidence>
<reference evidence="3" key="1">
    <citation type="journal article" date="2016" name="Nature">
        <title>Genome evolution in the allotetraploid frog Xenopus laevis.</title>
        <authorList>
            <person name="Session A.M."/>
            <person name="Uno Y."/>
            <person name="Kwon T."/>
            <person name="Chapman J.A."/>
            <person name="Toyoda A."/>
            <person name="Takahashi S."/>
            <person name="Fukui A."/>
            <person name="Hikosaka A."/>
            <person name="Suzuki A."/>
            <person name="Kondo M."/>
            <person name="van Heeringen S.J."/>
            <person name="Quigley I."/>
            <person name="Heinz S."/>
            <person name="Ogino H."/>
            <person name="Ochi H."/>
            <person name="Hellsten U."/>
            <person name="Lyons J.B."/>
            <person name="Simakov O."/>
            <person name="Putnam N."/>
            <person name="Stites J."/>
            <person name="Kuroki Y."/>
            <person name="Tanaka T."/>
            <person name="Michiue T."/>
            <person name="Watanabe M."/>
            <person name="Bogdanovic O."/>
            <person name="Lister R."/>
            <person name="Georgiou G."/>
            <person name="Paranjpe S.S."/>
            <person name="van Kruijsbergen I."/>
            <person name="Shu S."/>
            <person name="Carlson J."/>
            <person name="Kinoshita T."/>
            <person name="Ohta Y."/>
            <person name="Mawaribuchi S."/>
            <person name="Jenkins J."/>
            <person name="Grimwood J."/>
            <person name="Schmutz J."/>
            <person name="Mitros T."/>
            <person name="Mozaffari S.V."/>
            <person name="Suzuki Y."/>
            <person name="Haramoto Y."/>
            <person name="Yamamoto T.S."/>
            <person name="Takagi C."/>
            <person name="Heald R."/>
            <person name="Miller K."/>
            <person name="Haudenschild C."/>
            <person name="Kitzman J."/>
            <person name="Nakayama T."/>
            <person name="Izutsu Y."/>
            <person name="Robert J."/>
            <person name="Fortriede J."/>
            <person name="Burns K."/>
            <person name="Lotay V."/>
            <person name="Karimi K."/>
            <person name="Yasuoka Y."/>
            <person name="Dichmann D.S."/>
            <person name="Flajnik M.F."/>
            <person name="Houston D.W."/>
            <person name="Shendure J."/>
            <person name="DuPasquier L."/>
            <person name="Vize P.D."/>
            <person name="Zorn A.M."/>
            <person name="Ito M."/>
            <person name="Marcotte E.M."/>
            <person name="Wallingford J.B."/>
            <person name="Ito Y."/>
            <person name="Asashima M."/>
            <person name="Ueno N."/>
            <person name="Matsuda Y."/>
            <person name="Veenstra G.J."/>
            <person name="Fujiyama A."/>
            <person name="Harland R.M."/>
            <person name="Taira M."/>
            <person name="Rokhsar D.S."/>
        </authorList>
    </citation>
    <scope>NUCLEOTIDE SEQUENCE [LARGE SCALE GENOMIC DNA]</scope>
    <source>
        <strain evidence="3">J</strain>
    </source>
</reference>
<dbReference type="InterPro" id="IPR000595">
    <property type="entry name" value="cNMP-bd_dom"/>
</dbReference>
<gene>
    <name evidence="2" type="ORF">XELAEV_180344404mg</name>
</gene>
<dbReference type="PROSITE" id="PS50042">
    <property type="entry name" value="CNMP_BINDING_3"/>
    <property type="match status" value="1"/>
</dbReference>
<organism evidence="2 3">
    <name type="scientific">Xenopus laevis</name>
    <name type="common">African clawed frog</name>
    <dbReference type="NCBI Taxonomy" id="8355"/>
    <lineage>
        <taxon>Eukaryota</taxon>
        <taxon>Metazoa</taxon>
        <taxon>Chordata</taxon>
        <taxon>Craniata</taxon>
        <taxon>Vertebrata</taxon>
        <taxon>Euteleostomi</taxon>
        <taxon>Amphibia</taxon>
        <taxon>Batrachia</taxon>
        <taxon>Anura</taxon>
        <taxon>Pipoidea</taxon>
        <taxon>Pipidae</taxon>
        <taxon>Xenopodinae</taxon>
        <taxon>Xenopus</taxon>
        <taxon>Xenopus</taxon>
    </lineage>
</organism>
<name>A0A974CE08_XENLA</name>
<accession>A0A974CE08</accession>
<sequence length="37" mass="3987">GKVEVTKESIKLCTMGPGKVFGELAILYNCTRTATVK</sequence>
<dbReference type="SUPFAM" id="SSF51206">
    <property type="entry name" value="cAMP-binding domain-like"/>
    <property type="match status" value="1"/>
</dbReference>
<dbReference type="InterPro" id="IPR018490">
    <property type="entry name" value="cNMP-bd_dom_sf"/>
</dbReference>
<dbReference type="AlphaFoldDB" id="A0A974CE08"/>
<dbReference type="CDD" id="cd00038">
    <property type="entry name" value="CAP_ED"/>
    <property type="match status" value="1"/>
</dbReference>
<dbReference type="Gene3D" id="2.60.120.10">
    <property type="entry name" value="Jelly Rolls"/>
    <property type="match status" value="1"/>
</dbReference>
<feature type="domain" description="Cyclic nucleotide-binding" evidence="1">
    <location>
        <begin position="1"/>
        <end position="37"/>
    </location>
</feature>
<proteinExistence type="predicted"/>
<feature type="non-terminal residue" evidence="2">
    <location>
        <position position="1"/>
    </location>
</feature>
<feature type="non-terminal residue" evidence="2">
    <location>
        <position position="37"/>
    </location>
</feature>
<evidence type="ECO:0000313" key="3">
    <source>
        <dbReference type="Proteomes" id="UP000694892"/>
    </source>
</evidence>
<evidence type="ECO:0000313" key="2">
    <source>
        <dbReference type="EMBL" id="OCT71470.1"/>
    </source>
</evidence>